<evidence type="ECO:0000313" key="3">
    <source>
        <dbReference type="Proteomes" id="UP000008227"/>
    </source>
</evidence>
<proteinExistence type="predicted"/>
<feature type="transmembrane region" description="Helical" evidence="1">
    <location>
        <begin position="28"/>
        <end position="49"/>
    </location>
</feature>
<keyword evidence="1" id="KW-0812">Transmembrane</keyword>
<keyword evidence="1" id="KW-0472">Membrane</keyword>
<protein>
    <submittedName>
        <fullName evidence="2">Uncharacterized protein</fullName>
    </submittedName>
</protein>
<evidence type="ECO:0000313" key="2">
    <source>
        <dbReference type="Ensembl" id="ENSSSCP00000074687.1"/>
    </source>
</evidence>
<dbReference type="Proteomes" id="UP000008227">
    <property type="component" value="Chromosome 8"/>
</dbReference>
<sequence length="82" mass="9795">MISDVEHFFMCLLAICISSLEKCLFRSFAHFSVGLLAFFALSFWFFYGFLYVQKLVSLIRSHWFIFLLLFLLLCETDLRKHL</sequence>
<organism evidence="2 3">
    <name type="scientific">Sus scrofa</name>
    <name type="common">Pig</name>
    <dbReference type="NCBI Taxonomy" id="9823"/>
    <lineage>
        <taxon>Eukaryota</taxon>
        <taxon>Metazoa</taxon>
        <taxon>Chordata</taxon>
        <taxon>Craniata</taxon>
        <taxon>Vertebrata</taxon>
        <taxon>Euteleostomi</taxon>
        <taxon>Mammalia</taxon>
        <taxon>Eutheria</taxon>
        <taxon>Laurasiatheria</taxon>
        <taxon>Artiodactyla</taxon>
        <taxon>Suina</taxon>
        <taxon>Suidae</taxon>
        <taxon>Sus</taxon>
    </lineage>
</organism>
<keyword evidence="3" id="KW-1185">Reference proteome</keyword>
<name>A0A8W4F6E0_PIG</name>
<evidence type="ECO:0000256" key="1">
    <source>
        <dbReference type="SAM" id="Phobius"/>
    </source>
</evidence>
<dbReference type="AlphaFoldDB" id="A0A8W4F6E0"/>
<reference evidence="2" key="2">
    <citation type="submission" date="2025-08" db="UniProtKB">
        <authorList>
            <consortium name="Ensembl"/>
        </authorList>
    </citation>
    <scope>IDENTIFICATION</scope>
</reference>
<reference evidence="2" key="3">
    <citation type="submission" date="2025-09" db="UniProtKB">
        <authorList>
            <consortium name="Ensembl"/>
        </authorList>
    </citation>
    <scope>IDENTIFICATION</scope>
</reference>
<reference evidence="2" key="1">
    <citation type="journal article" date="2020" name="Gigascience">
        <title>An improved pig reference genome sequence to enable pig genetics and genomics research.</title>
        <authorList>
            <person name="Warr A."/>
            <person name="Affara N."/>
            <person name="Aken B."/>
            <person name="Beiki H."/>
            <person name="Bickhart D.M."/>
            <person name="Billis K."/>
            <person name="Chow W."/>
            <person name="Eory L."/>
            <person name="Finlayson H.A."/>
            <person name="Flicek P."/>
            <person name="Giron C.G."/>
            <person name="Griffin D.K."/>
            <person name="Hall R."/>
            <person name="Hannum G."/>
            <person name="Hourlier T."/>
            <person name="Howe K."/>
            <person name="Hume D.A."/>
            <person name="Izuogu O."/>
            <person name="Kim K."/>
            <person name="Koren S."/>
            <person name="Liu H."/>
            <person name="Manchanda N."/>
            <person name="Martin F.J."/>
            <person name="Nonneman D.J."/>
            <person name="O'Connor R.E."/>
            <person name="Phillippy A.M."/>
            <person name="Rohrer G.A."/>
            <person name="Rosen B.D."/>
            <person name="Rund L.A."/>
            <person name="Sargent C.A."/>
            <person name="Schook L.B."/>
            <person name="Schroeder S.G."/>
            <person name="Schwartz A.S."/>
            <person name="Skinner B.M."/>
            <person name="Talbot R."/>
            <person name="Tseng E."/>
            <person name="Tuggle C.K."/>
            <person name="Watson M."/>
            <person name="Smith T.P.L."/>
            <person name="Archibald A.L."/>
        </authorList>
    </citation>
    <scope>NUCLEOTIDE SEQUENCE [LARGE SCALE GENOMIC DNA]</scope>
    <source>
        <strain evidence="2">Duroc</strain>
    </source>
</reference>
<accession>A0A8W4F6E0</accession>
<keyword evidence="1" id="KW-1133">Transmembrane helix</keyword>
<feature type="transmembrane region" description="Helical" evidence="1">
    <location>
        <begin position="55"/>
        <end position="74"/>
    </location>
</feature>
<dbReference type="Ensembl" id="ENSSSCT00000106549.1">
    <property type="protein sequence ID" value="ENSSSCP00000074687.1"/>
    <property type="gene ID" value="ENSSSCG00000057419.1"/>
</dbReference>